<organism evidence="5 6">
    <name type="scientific">Thermosipho atlanticus DSM 15807</name>
    <dbReference type="NCBI Taxonomy" id="1123380"/>
    <lineage>
        <taxon>Bacteria</taxon>
        <taxon>Thermotogati</taxon>
        <taxon>Thermotogota</taxon>
        <taxon>Thermotogae</taxon>
        <taxon>Thermotogales</taxon>
        <taxon>Fervidobacteriaceae</taxon>
        <taxon>Thermosipho</taxon>
    </lineage>
</organism>
<dbReference type="CDD" id="cd00090">
    <property type="entry name" value="HTH_ARSR"/>
    <property type="match status" value="1"/>
</dbReference>
<dbReference type="OrthoDB" id="9798835at2"/>
<dbReference type="Pfam" id="PF01022">
    <property type="entry name" value="HTH_5"/>
    <property type="match status" value="1"/>
</dbReference>
<dbReference type="InterPro" id="IPR001845">
    <property type="entry name" value="HTH_ArsR_DNA-bd_dom"/>
</dbReference>
<proteinExistence type="predicted"/>
<dbReference type="PRINTS" id="PR00778">
    <property type="entry name" value="HTHARSR"/>
</dbReference>
<evidence type="ECO:0000256" key="1">
    <source>
        <dbReference type="ARBA" id="ARBA00023015"/>
    </source>
</evidence>
<keyword evidence="1" id="KW-0805">Transcription regulation</keyword>
<keyword evidence="3" id="KW-0804">Transcription</keyword>
<keyword evidence="6" id="KW-1185">Reference proteome</keyword>
<dbReference type="GO" id="GO:0003700">
    <property type="term" value="F:DNA-binding transcription factor activity"/>
    <property type="evidence" value="ECO:0007669"/>
    <property type="project" value="InterPro"/>
</dbReference>
<protein>
    <submittedName>
        <fullName evidence="5">ArsR family transcriptional regulator</fullName>
    </submittedName>
</protein>
<dbReference type="InterPro" id="IPR051081">
    <property type="entry name" value="HTH_MetalResp_TranReg"/>
</dbReference>
<dbReference type="Proteomes" id="UP000242592">
    <property type="component" value="Unassembled WGS sequence"/>
</dbReference>
<dbReference type="InterPro" id="IPR011991">
    <property type="entry name" value="ArsR-like_HTH"/>
</dbReference>
<name>A0A1M5TNW7_9BACT</name>
<dbReference type="PANTHER" id="PTHR33154">
    <property type="entry name" value="TRANSCRIPTIONAL REGULATOR, ARSR FAMILY"/>
    <property type="match status" value="1"/>
</dbReference>
<accession>A0A1M5TNW7</accession>
<reference evidence="6" key="1">
    <citation type="submission" date="2016-11" db="EMBL/GenBank/DDBJ databases">
        <authorList>
            <person name="Varghese N."/>
            <person name="Submissions S."/>
        </authorList>
    </citation>
    <scope>NUCLEOTIDE SEQUENCE [LARGE SCALE GENOMIC DNA]</scope>
    <source>
        <strain evidence="6">DSM 15807</strain>
    </source>
</reference>
<evidence type="ECO:0000256" key="2">
    <source>
        <dbReference type="ARBA" id="ARBA00023125"/>
    </source>
</evidence>
<dbReference type="RefSeq" id="WP_073073581.1">
    <property type="nucleotide sequence ID" value="NZ_FQXN01000005.1"/>
</dbReference>
<dbReference type="PROSITE" id="PS50987">
    <property type="entry name" value="HTH_ARSR_2"/>
    <property type="match status" value="1"/>
</dbReference>
<dbReference type="SUPFAM" id="SSF46785">
    <property type="entry name" value="Winged helix' DNA-binding domain"/>
    <property type="match status" value="1"/>
</dbReference>
<dbReference type="InterPro" id="IPR036388">
    <property type="entry name" value="WH-like_DNA-bd_sf"/>
</dbReference>
<keyword evidence="2" id="KW-0238">DNA-binding</keyword>
<evidence type="ECO:0000259" key="4">
    <source>
        <dbReference type="PROSITE" id="PS50987"/>
    </source>
</evidence>
<dbReference type="Gene3D" id="1.10.10.10">
    <property type="entry name" value="Winged helix-like DNA-binding domain superfamily/Winged helix DNA-binding domain"/>
    <property type="match status" value="1"/>
</dbReference>
<dbReference type="EMBL" id="FQXN01000005">
    <property type="protein sequence ID" value="SHH52505.1"/>
    <property type="molecule type" value="Genomic_DNA"/>
</dbReference>
<sequence>MIEVVEIIKLFSNETRARILFLIWNKELCNCDIENVLKISQSNISKHLRQAEFLNFVEKRKDSYWTYYKINPQMCEKYKFIEEIFNELSKIEPFKSDFEKLEEYLKTPGRCKTEVKNEEKNEIL</sequence>
<dbReference type="GO" id="GO:0003677">
    <property type="term" value="F:DNA binding"/>
    <property type="evidence" value="ECO:0007669"/>
    <property type="project" value="UniProtKB-KW"/>
</dbReference>
<dbReference type="InterPro" id="IPR036390">
    <property type="entry name" value="WH_DNA-bd_sf"/>
</dbReference>
<evidence type="ECO:0000313" key="6">
    <source>
        <dbReference type="Proteomes" id="UP000242592"/>
    </source>
</evidence>
<evidence type="ECO:0000313" key="5">
    <source>
        <dbReference type="EMBL" id="SHH52505.1"/>
    </source>
</evidence>
<gene>
    <name evidence="5" type="ORF">SAMN02745199_1433</name>
</gene>
<dbReference type="PANTHER" id="PTHR33154:SF33">
    <property type="entry name" value="TRANSCRIPTIONAL REPRESSOR SDPR"/>
    <property type="match status" value="1"/>
</dbReference>
<evidence type="ECO:0000256" key="3">
    <source>
        <dbReference type="ARBA" id="ARBA00023163"/>
    </source>
</evidence>
<feature type="domain" description="HTH arsR-type" evidence="4">
    <location>
        <begin position="1"/>
        <end position="92"/>
    </location>
</feature>
<dbReference type="AlphaFoldDB" id="A0A1M5TNW7"/>
<dbReference type="STRING" id="1123380.SAMN02745199_1433"/>
<dbReference type="NCBIfam" id="NF033788">
    <property type="entry name" value="HTH_metalloreg"/>
    <property type="match status" value="1"/>
</dbReference>
<dbReference type="SMART" id="SM00418">
    <property type="entry name" value="HTH_ARSR"/>
    <property type="match status" value="1"/>
</dbReference>